<name>A0A165DHT3_9APHY</name>
<protein>
    <recommendedName>
        <fullName evidence="3">F-box domain-containing protein</fullName>
    </recommendedName>
</protein>
<accession>A0A165DHT3</accession>
<sequence>MLQRGGRRRCIATSSCLYLKHVTFPSITVFGRLVSALPALVELKCNYVDFTHDHFHHDAFGLNDNRVKIRFMWLEPIECTSETLIDFLAHPSISGHLRKLIFIGASQRCLLQV</sequence>
<dbReference type="RefSeq" id="XP_040762650.1">
    <property type="nucleotide sequence ID" value="XM_040901725.1"/>
</dbReference>
<proteinExistence type="predicted"/>
<evidence type="ECO:0000313" key="1">
    <source>
        <dbReference type="EMBL" id="KZT04910.1"/>
    </source>
</evidence>
<organism evidence="1 2">
    <name type="scientific">Laetiporus sulphureus 93-53</name>
    <dbReference type="NCBI Taxonomy" id="1314785"/>
    <lineage>
        <taxon>Eukaryota</taxon>
        <taxon>Fungi</taxon>
        <taxon>Dikarya</taxon>
        <taxon>Basidiomycota</taxon>
        <taxon>Agaricomycotina</taxon>
        <taxon>Agaricomycetes</taxon>
        <taxon>Polyporales</taxon>
        <taxon>Laetiporus</taxon>
    </lineage>
</organism>
<dbReference type="Proteomes" id="UP000076871">
    <property type="component" value="Unassembled WGS sequence"/>
</dbReference>
<evidence type="ECO:0008006" key="3">
    <source>
        <dbReference type="Google" id="ProtNLM"/>
    </source>
</evidence>
<dbReference type="GeneID" id="63818757"/>
<gene>
    <name evidence="1" type="ORF">LAESUDRAFT_246515</name>
</gene>
<keyword evidence="2" id="KW-1185">Reference proteome</keyword>
<dbReference type="AlphaFoldDB" id="A0A165DHT3"/>
<evidence type="ECO:0000313" key="2">
    <source>
        <dbReference type="Proteomes" id="UP000076871"/>
    </source>
</evidence>
<reference evidence="1 2" key="1">
    <citation type="journal article" date="2016" name="Mol. Biol. Evol.">
        <title>Comparative Genomics of Early-Diverging Mushroom-Forming Fungi Provides Insights into the Origins of Lignocellulose Decay Capabilities.</title>
        <authorList>
            <person name="Nagy L.G."/>
            <person name="Riley R."/>
            <person name="Tritt A."/>
            <person name="Adam C."/>
            <person name="Daum C."/>
            <person name="Floudas D."/>
            <person name="Sun H."/>
            <person name="Yadav J.S."/>
            <person name="Pangilinan J."/>
            <person name="Larsson K.H."/>
            <person name="Matsuura K."/>
            <person name="Barry K."/>
            <person name="Labutti K."/>
            <person name="Kuo R."/>
            <person name="Ohm R.A."/>
            <person name="Bhattacharya S.S."/>
            <person name="Shirouzu T."/>
            <person name="Yoshinaga Y."/>
            <person name="Martin F.M."/>
            <person name="Grigoriev I.V."/>
            <person name="Hibbett D.S."/>
        </authorList>
    </citation>
    <scope>NUCLEOTIDE SEQUENCE [LARGE SCALE GENOMIC DNA]</scope>
    <source>
        <strain evidence="1 2">93-53</strain>
    </source>
</reference>
<dbReference type="InParanoid" id="A0A165DHT3"/>
<dbReference type="EMBL" id="KV427633">
    <property type="protein sequence ID" value="KZT04910.1"/>
    <property type="molecule type" value="Genomic_DNA"/>
</dbReference>